<accession>A0A2H0UBZ0</accession>
<feature type="domain" description="Mur ligase central" evidence="6">
    <location>
        <begin position="140"/>
        <end position="318"/>
    </location>
</feature>
<feature type="transmembrane region" description="Helical" evidence="4">
    <location>
        <begin position="56"/>
        <end position="80"/>
    </location>
</feature>
<keyword evidence="3" id="KW-0067">ATP-binding</keyword>
<dbReference type="InterPro" id="IPR051046">
    <property type="entry name" value="MurCDEF_CellWall_CoF430Synth"/>
</dbReference>
<dbReference type="InterPro" id="IPR004101">
    <property type="entry name" value="Mur_ligase_C"/>
</dbReference>
<keyword evidence="4" id="KW-0812">Transmembrane</keyword>
<evidence type="ECO:0000313" key="7">
    <source>
        <dbReference type="EMBL" id="PIR83944.1"/>
    </source>
</evidence>
<dbReference type="Proteomes" id="UP000231192">
    <property type="component" value="Unassembled WGS sequence"/>
</dbReference>
<dbReference type="InterPro" id="IPR036565">
    <property type="entry name" value="Mur-like_cat_sf"/>
</dbReference>
<keyword evidence="1" id="KW-0436">Ligase</keyword>
<evidence type="ECO:0008006" key="9">
    <source>
        <dbReference type="Google" id="ProtNLM"/>
    </source>
</evidence>
<keyword evidence="2" id="KW-0547">Nucleotide-binding</keyword>
<reference evidence="8" key="1">
    <citation type="submission" date="2017-09" db="EMBL/GenBank/DDBJ databases">
        <title>Depth-based differentiation of microbial function through sediment-hosted aquifers and enrichment of novel symbionts in the deep terrestrial subsurface.</title>
        <authorList>
            <person name="Probst A.J."/>
            <person name="Ladd B."/>
            <person name="Jarett J.K."/>
            <person name="Geller-Mcgrath D.E."/>
            <person name="Sieber C.M.K."/>
            <person name="Emerson J.B."/>
            <person name="Anantharaman K."/>
            <person name="Thomas B.C."/>
            <person name="Malmstrom R."/>
            <person name="Stieglmeier M."/>
            <person name="Klingl A."/>
            <person name="Woyke T."/>
            <person name="Ryan C.M."/>
            <person name="Banfield J.F."/>
        </authorList>
    </citation>
    <scope>NUCLEOTIDE SEQUENCE [LARGE SCALE GENOMIC DNA]</scope>
</reference>
<dbReference type="Gene3D" id="3.40.1190.10">
    <property type="entry name" value="Mur-like, catalytic domain"/>
    <property type="match status" value="1"/>
</dbReference>
<dbReference type="PANTHER" id="PTHR43024:SF1">
    <property type="entry name" value="UDP-N-ACETYLMURAMOYL-TRIPEPTIDE--D-ALANYL-D-ALANINE LIGASE"/>
    <property type="match status" value="1"/>
</dbReference>
<dbReference type="InterPro" id="IPR036615">
    <property type="entry name" value="Mur_ligase_C_dom_sf"/>
</dbReference>
<gene>
    <name evidence="7" type="ORF">COU18_00835</name>
</gene>
<sequence length="474" mass="53035">MTRWLSRRHPRYIRSIVYMLQASEYSIRDFFRWHERVEDFRHVEKRKRLDFTLKATLLYVSGWLATFFALAAAVLVFLNVGTPWNYVLSALIVLEIPLIVLLGVLVVLTALRFIQVPIEWFAMEQARRRLTVHKGIKIAIAGSFGKTSTREILRAVLSEGKKVAAPSGSHNTPLAIAAFVRSLKGDEDVLIFELGEYYPGDVRKLARTIRPDWGIITGVNEAHLEKFKSLQVTTDTIFELAEFVDPTQLYINGENELARNRRKHGNVLYSREGASTWQVSGLTSDLTGTRFTLSNDVSTFNVKSRLLGLHMAGPLVAAADIGLRLGLTVAEFERGIGKTKPFAHRLEPRQWEDGVTFLDDSYNGNPDGVRAVIEFLASLSGRRFYTTPGLVETGARIKEVHEAIGTELAKAGIEKVVLIKNSVTPHIEAGLKNTACKGEILWYDDMPSALSALRASSLPGDIILVQNDWPDQYA</sequence>
<dbReference type="EMBL" id="PFBK01000003">
    <property type="protein sequence ID" value="PIR83944.1"/>
    <property type="molecule type" value="Genomic_DNA"/>
</dbReference>
<name>A0A2H0UBZ0_9BACT</name>
<evidence type="ECO:0000256" key="3">
    <source>
        <dbReference type="ARBA" id="ARBA00022840"/>
    </source>
</evidence>
<evidence type="ECO:0000256" key="4">
    <source>
        <dbReference type="SAM" id="Phobius"/>
    </source>
</evidence>
<dbReference type="GO" id="GO:0005524">
    <property type="term" value="F:ATP binding"/>
    <property type="evidence" value="ECO:0007669"/>
    <property type="project" value="UniProtKB-KW"/>
</dbReference>
<dbReference type="SUPFAM" id="SSF53623">
    <property type="entry name" value="MurD-like peptide ligases, catalytic domain"/>
    <property type="match status" value="1"/>
</dbReference>
<keyword evidence="4" id="KW-1133">Transmembrane helix</keyword>
<dbReference type="Gene3D" id="3.90.190.20">
    <property type="entry name" value="Mur ligase, C-terminal domain"/>
    <property type="match status" value="1"/>
</dbReference>
<comment type="caution">
    <text evidence="7">The sequence shown here is derived from an EMBL/GenBank/DDBJ whole genome shotgun (WGS) entry which is preliminary data.</text>
</comment>
<dbReference type="Pfam" id="PF02875">
    <property type="entry name" value="Mur_ligase_C"/>
    <property type="match status" value="1"/>
</dbReference>
<dbReference type="PANTHER" id="PTHR43024">
    <property type="entry name" value="UDP-N-ACETYLMURAMOYL-TRIPEPTIDE--D-ALANYL-D-ALANINE LIGASE"/>
    <property type="match status" value="1"/>
</dbReference>
<dbReference type="SUPFAM" id="SSF53244">
    <property type="entry name" value="MurD-like peptide ligases, peptide-binding domain"/>
    <property type="match status" value="1"/>
</dbReference>
<evidence type="ECO:0000259" key="5">
    <source>
        <dbReference type="Pfam" id="PF02875"/>
    </source>
</evidence>
<dbReference type="AlphaFoldDB" id="A0A2H0UBZ0"/>
<protein>
    <recommendedName>
        <fullName evidence="9">UDP-N-acetylmuramoyl-tripeptide--D-alanyl-D-alanine ligase</fullName>
    </recommendedName>
</protein>
<dbReference type="Pfam" id="PF08245">
    <property type="entry name" value="Mur_ligase_M"/>
    <property type="match status" value="1"/>
</dbReference>
<feature type="transmembrane region" description="Helical" evidence="4">
    <location>
        <begin position="86"/>
        <end position="111"/>
    </location>
</feature>
<evidence type="ECO:0000313" key="8">
    <source>
        <dbReference type="Proteomes" id="UP000231192"/>
    </source>
</evidence>
<dbReference type="InterPro" id="IPR013221">
    <property type="entry name" value="Mur_ligase_cen"/>
</dbReference>
<evidence type="ECO:0000256" key="1">
    <source>
        <dbReference type="ARBA" id="ARBA00022598"/>
    </source>
</evidence>
<organism evidence="7 8">
    <name type="scientific">Candidatus Kaiserbacteria bacterium CG10_big_fil_rev_8_21_14_0_10_51_14</name>
    <dbReference type="NCBI Taxonomy" id="1974610"/>
    <lineage>
        <taxon>Bacteria</taxon>
        <taxon>Candidatus Kaiseribacteriota</taxon>
    </lineage>
</organism>
<evidence type="ECO:0000256" key="2">
    <source>
        <dbReference type="ARBA" id="ARBA00022741"/>
    </source>
</evidence>
<feature type="domain" description="Mur ligase C-terminal" evidence="5">
    <location>
        <begin position="344"/>
        <end position="465"/>
    </location>
</feature>
<dbReference type="GO" id="GO:0016881">
    <property type="term" value="F:acid-amino acid ligase activity"/>
    <property type="evidence" value="ECO:0007669"/>
    <property type="project" value="InterPro"/>
</dbReference>
<proteinExistence type="predicted"/>
<keyword evidence="4" id="KW-0472">Membrane</keyword>
<evidence type="ECO:0000259" key="6">
    <source>
        <dbReference type="Pfam" id="PF08245"/>
    </source>
</evidence>